<name>A0ABD2A337_VESSQ</name>
<dbReference type="EMBL" id="JAUDFV010000157">
    <property type="protein sequence ID" value="KAL2714095.1"/>
    <property type="molecule type" value="Genomic_DNA"/>
</dbReference>
<protein>
    <submittedName>
        <fullName evidence="1">Uncharacterized protein</fullName>
    </submittedName>
</protein>
<gene>
    <name evidence="1" type="ORF">V1478_016652</name>
</gene>
<reference evidence="1 2" key="1">
    <citation type="journal article" date="2024" name="Ann. Entomol. Soc. Am.">
        <title>Genomic analyses of the southern and eastern yellowjacket wasps (Hymenoptera: Vespidae) reveal evolutionary signatures of social life.</title>
        <authorList>
            <person name="Catto M.A."/>
            <person name="Caine P.B."/>
            <person name="Orr S.E."/>
            <person name="Hunt B.G."/>
            <person name="Goodisman M.A.D."/>
        </authorList>
    </citation>
    <scope>NUCLEOTIDE SEQUENCE [LARGE SCALE GENOMIC DNA]</scope>
    <source>
        <strain evidence="1">233</strain>
        <tissue evidence="1">Head and thorax</tissue>
    </source>
</reference>
<evidence type="ECO:0000313" key="2">
    <source>
        <dbReference type="Proteomes" id="UP001607302"/>
    </source>
</evidence>
<accession>A0ABD2A337</accession>
<dbReference type="AlphaFoldDB" id="A0ABD2A337"/>
<evidence type="ECO:0000313" key="1">
    <source>
        <dbReference type="EMBL" id="KAL2714095.1"/>
    </source>
</evidence>
<dbReference type="Proteomes" id="UP001607302">
    <property type="component" value="Unassembled WGS sequence"/>
</dbReference>
<keyword evidence="2" id="KW-1185">Reference proteome</keyword>
<comment type="caution">
    <text evidence="1">The sequence shown here is derived from an EMBL/GenBank/DDBJ whole genome shotgun (WGS) entry which is preliminary data.</text>
</comment>
<sequence length="128" mass="14669">MRGEAYLTLSNSKRQRIQENTDTVYGLVGINFSHIPKFRIGPRRACIHRPSDCFVASAVPFTMVKRALQYRLNYAVMVIERTEDASKYSRYVCDEQCTHSKVVELDGDGLLMNYGGRRLLWNGGQTPY</sequence>
<organism evidence="1 2">
    <name type="scientific">Vespula squamosa</name>
    <name type="common">Southern yellow jacket</name>
    <name type="synonym">Wasp</name>
    <dbReference type="NCBI Taxonomy" id="30214"/>
    <lineage>
        <taxon>Eukaryota</taxon>
        <taxon>Metazoa</taxon>
        <taxon>Ecdysozoa</taxon>
        <taxon>Arthropoda</taxon>
        <taxon>Hexapoda</taxon>
        <taxon>Insecta</taxon>
        <taxon>Pterygota</taxon>
        <taxon>Neoptera</taxon>
        <taxon>Endopterygota</taxon>
        <taxon>Hymenoptera</taxon>
        <taxon>Apocrita</taxon>
        <taxon>Aculeata</taxon>
        <taxon>Vespoidea</taxon>
        <taxon>Vespidae</taxon>
        <taxon>Vespinae</taxon>
        <taxon>Vespula</taxon>
    </lineage>
</organism>
<proteinExistence type="predicted"/>